<reference evidence="2" key="1">
    <citation type="submission" date="2023-04" db="EMBL/GenBank/DDBJ databases">
        <title>Phytophthora fragariaefolia NBRC 109709.</title>
        <authorList>
            <person name="Ichikawa N."/>
            <person name="Sato H."/>
            <person name="Tonouchi N."/>
        </authorList>
    </citation>
    <scope>NUCLEOTIDE SEQUENCE</scope>
    <source>
        <strain evidence="2">NBRC 109709</strain>
    </source>
</reference>
<accession>A0A9W6XA79</accession>
<protein>
    <submittedName>
        <fullName evidence="2">Unnamed protein product</fullName>
    </submittedName>
</protein>
<dbReference type="InterPro" id="IPR036397">
    <property type="entry name" value="RNaseH_sf"/>
</dbReference>
<dbReference type="Proteomes" id="UP001165121">
    <property type="component" value="Unassembled WGS sequence"/>
</dbReference>
<dbReference type="InterPro" id="IPR012337">
    <property type="entry name" value="RNaseH-like_sf"/>
</dbReference>
<gene>
    <name evidence="2" type="ORF">Pfra01_000887400</name>
</gene>
<dbReference type="EMBL" id="BSXT01000812">
    <property type="protein sequence ID" value="GMF34479.1"/>
    <property type="molecule type" value="Genomic_DNA"/>
</dbReference>
<organism evidence="2 3">
    <name type="scientific">Phytophthora fragariaefolia</name>
    <dbReference type="NCBI Taxonomy" id="1490495"/>
    <lineage>
        <taxon>Eukaryota</taxon>
        <taxon>Sar</taxon>
        <taxon>Stramenopiles</taxon>
        <taxon>Oomycota</taxon>
        <taxon>Peronosporomycetes</taxon>
        <taxon>Peronosporales</taxon>
        <taxon>Peronosporaceae</taxon>
        <taxon>Phytophthora</taxon>
    </lineage>
</organism>
<comment type="caution">
    <text evidence="2">The sequence shown here is derived from an EMBL/GenBank/DDBJ whole genome shotgun (WGS) entry which is preliminary data.</text>
</comment>
<dbReference type="AlphaFoldDB" id="A0A9W6XA79"/>
<evidence type="ECO:0000313" key="2">
    <source>
        <dbReference type="EMBL" id="GMF34479.1"/>
    </source>
</evidence>
<feature type="region of interest" description="Disordered" evidence="1">
    <location>
        <begin position="326"/>
        <end position="368"/>
    </location>
</feature>
<sequence>MLCCEKVHIDLQIVTAAGPLALTNIERLVLDAPEEELLFGKTTLQPIRVDLDGVFEQFAQQLQKLRLTMSRAAMLRCRGPQRMTRWRPCCIDLWMKLSRPDSTLIVVMNYVGLQPTTLMFFGSGLVMLSQVMLNPLKFDLRQVLSPIVAVCTAIQKHSGSFYGTLIQREWTVDWPVSSRNEFMHMDYLYLGESYGEDKYVLVLKNELAHYCELVAADSAHSQTTVTALLDWHKRFGIPAMWMSDNDTHFKCQVMEELAERLVAVHHFFLVSVPVTGRTSNLSSEPICPNQFEPQPGTLAGRLRPCEAVHWPSSAVCVRRRGDNPGQAAKDIAAGEGGFPQGSRRAKNESLWSPSCVRDRRERSPTATMTRSKGTVCNFSEGDYLLWSRVGQRL</sequence>
<dbReference type="GO" id="GO:0003676">
    <property type="term" value="F:nucleic acid binding"/>
    <property type="evidence" value="ECO:0007669"/>
    <property type="project" value="InterPro"/>
</dbReference>
<dbReference type="Gene3D" id="3.30.420.10">
    <property type="entry name" value="Ribonuclease H-like superfamily/Ribonuclease H"/>
    <property type="match status" value="1"/>
</dbReference>
<evidence type="ECO:0000313" key="3">
    <source>
        <dbReference type="Proteomes" id="UP001165121"/>
    </source>
</evidence>
<name>A0A9W6XA79_9STRA</name>
<proteinExistence type="predicted"/>
<keyword evidence="3" id="KW-1185">Reference proteome</keyword>
<evidence type="ECO:0000256" key="1">
    <source>
        <dbReference type="SAM" id="MobiDB-lite"/>
    </source>
</evidence>
<dbReference type="SUPFAM" id="SSF53098">
    <property type="entry name" value="Ribonuclease H-like"/>
    <property type="match status" value="1"/>
</dbReference>